<proteinExistence type="predicted"/>
<evidence type="ECO:0008006" key="3">
    <source>
        <dbReference type="Google" id="ProtNLM"/>
    </source>
</evidence>
<organism evidence="1 2">
    <name type="scientific">Actinomycetospora rhizophila</name>
    <dbReference type="NCBI Taxonomy" id="1416876"/>
    <lineage>
        <taxon>Bacteria</taxon>
        <taxon>Bacillati</taxon>
        <taxon>Actinomycetota</taxon>
        <taxon>Actinomycetes</taxon>
        <taxon>Pseudonocardiales</taxon>
        <taxon>Pseudonocardiaceae</taxon>
        <taxon>Actinomycetospora</taxon>
    </lineage>
</organism>
<evidence type="ECO:0000313" key="1">
    <source>
        <dbReference type="EMBL" id="MFC5140310.1"/>
    </source>
</evidence>
<protein>
    <recommendedName>
        <fullName evidence="3">DUF1508 domain-containing protein</fullName>
    </recommendedName>
</protein>
<evidence type="ECO:0000313" key="2">
    <source>
        <dbReference type="Proteomes" id="UP001596175"/>
    </source>
</evidence>
<dbReference type="Proteomes" id="UP001596175">
    <property type="component" value="Unassembled WGS sequence"/>
</dbReference>
<accession>A0ABV9ZJ36</accession>
<name>A0ABV9ZJ36_9PSEU</name>
<reference evidence="2" key="1">
    <citation type="journal article" date="2019" name="Int. J. Syst. Evol. Microbiol.">
        <title>The Global Catalogue of Microorganisms (GCM) 10K type strain sequencing project: providing services to taxonomists for standard genome sequencing and annotation.</title>
        <authorList>
            <consortium name="The Broad Institute Genomics Platform"/>
            <consortium name="The Broad Institute Genome Sequencing Center for Infectious Disease"/>
            <person name="Wu L."/>
            <person name="Ma J."/>
        </authorList>
    </citation>
    <scope>NUCLEOTIDE SEQUENCE [LARGE SCALE GENOMIC DNA]</scope>
    <source>
        <strain evidence="2">XZYJ18</strain>
    </source>
</reference>
<dbReference type="EMBL" id="JBHSKG010000010">
    <property type="protein sequence ID" value="MFC5140310.1"/>
    <property type="molecule type" value="Genomic_DNA"/>
</dbReference>
<keyword evidence="2" id="KW-1185">Reference proteome</keyword>
<gene>
    <name evidence="1" type="ORF">ACFPK1_18870</name>
</gene>
<comment type="caution">
    <text evidence="1">The sequence shown here is derived from an EMBL/GenBank/DDBJ whole genome shotgun (WGS) entry which is preliminary data.</text>
</comment>
<sequence length="91" mass="9829">MSAATATTPVILVRKSDRGPMASGGTGTYEVHLDGRWVGWVGDERGFSGSRFGARRWWACHRQDGDLAARWSSSGYRTRQAAVEALTAVAS</sequence>
<dbReference type="RefSeq" id="WP_378022481.1">
    <property type="nucleotide sequence ID" value="NZ_JBHSKG010000010.1"/>
</dbReference>